<organism evidence="3 4">
    <name type="scientific">Acrobeloides nanus</name>
    <dbReference type="NCBI Taxonomy" id="290746"/>
    <lineage>
        <taxon>Eukaryota</taxon>
        <taxon>Metazoa</taxon>
        <taxon>Ecdysozoa</taxon>
        <taxon>Nematoda</taxon>
        <taxon>Chromadorea</taxon>
        <taxon>Rhabditida</taxon>
        <taxon>Tylenchina</taxon>
        <taxon>Cephalobomorpha</taxon>
        <taxon>Cephaloboidea</taxon>
        <taxon>Cephalobidae</taxon>
        <taxon>Acrobeloides</taxon>
    </lineage>
</organism>
<dbReference type="Proteomes" id="UP000887540">
    <property type="component" value="Unplaced"/>
</dbReference>
<accession>A0A914C9Y7</accession>
<evidence type="ECO:0000256" key="2">
    <source>
        <dbReference type="SAM" id="SignalP"/>
    </source>
</evidence>
<keyword evidence="1" id="KW-0472">Membrane</keyword>
<feature type="transmembrane region" description="Helical" evidence="1">
    <location>
        <begin position="171"/>
        <end position="189"/>
    </location>
</feature>
<feature type="transmembrane region" description="Helical" evidence="1">
    <location>
        <begin position="196"/>
        <end position="215"/>
    </location>
</feature>
<sequence>MLPLWFLVFLTLKSCQVLADDSLKSTSKFVCTVDLSCSEESQSRFFETELLVKILERQNFSNDQSQYYEQKKLSLCNDITYAGFLLSNATADWPVSCLWTCLKNRSCYANCALAPSSYDIKDYIPPKKWSKMLMEFRTRINCSKDQIEAAKKVKELNICRDRCVNVGMNGLSLWILIFSLILSTLLLIGRDGWFGWFFYVASFTTLCHIFIYFIWKPFGK</sequence>
<keyword evidence="3" id="KW-1185">Reference proteome</keyword>
<feature type="signal peptide" evidence="2">
    <location>
        <begin position="1"/>
        <end position="19"/>
    </location>
</feature>
<proteinExistence type="predicted"/>
<protein>
    <submittedName>
        <fullName evidence="4">Uncharacterized protein</fullName>
    </submittedName>
</protein>
<evidence type="ECO:0000313" key="4">
    <source>
        <dbReference type="WBParaSite" id="ACRNAN_Path_690.g2579.t2"/>
    </source>
</evidence>
<name>A0A914C9Y7_9BILA</name>
<evidence type="ECO:0000256" key="1">
    <source>
        <dbReference type="SAM" id="Phobius"/>
    </source>
</evidence>
<reference evidence="4" key="1">
    <citation type="submission" date="2022-11" db="UniProtKB">
        <authorList>
            <consortium name="WormBaseParasite"/>
        </authorList>
    </citation>
    <scope>IDENTIFICATION</scope>
</reference>
<keyword evidence="1" id="KW-0812">Transmembrane</keyword>
<keyword evidence="2" id="KW-0732">Signal</keyword>
<dbReference type="AlphaFoldDB" id="A0A914C9Y7"/>
<dbReference type="WBParaSite" id="ACRNAN_Path_690.g2579.t2">
    <property type="protein sequence ID" value="ACRNAN_Path_690.g2579.t2"/>
    <property type="gene ID" value="ACRNAN_Path_690.g2579"/>
</dbReference>
<keyword evidence="1" id="KW-1133">Transmembrane helix</keyword>
<feature type="chain" id="PRO_5037655711" evidence="2">
    <location>
        <begin position="20"/>
        <end position="220"/>
    </location>
</feature>
<evidence type="ECO:0000313" key="3">
    <source>
        <dbReference type="Proteomes" id="UP000887540"/>
    </source>
</evidence>